<protein>
    <recommendedName>
        <fullName evidence="5">Adenine DNA glycosylase</fullName>
        <ecNumber evidence="4">3.2.2.31</ecNumber>
    </recommendedName>
</protein>
<gene>
    <name evidence="15" type="ordered locus">FraEuI1c_0375</name>
</gene>
<dbReference type="PANTHER" id="PTHR42944">
    <property type="entry name" value="ADENINE DNA GLYCOSYLASE"/>
    <property type="match status" value="1"/>
</dbReference>
<organism evidence="15 16">
    <name type="scientific">Pseudofrankia inefficax (strain DSM 45817 / CECT 9037 / DDB 130130 / EuI1c)</name>
    <name type="common">Frankia inefficax</name>
    <dbReference type="NCBI Taxonomy" id="298654"/>
    <lineage>
        <taxon>Bacteria</taxon>
        <taxon>Bacillati</taxon>
        <taxon>Actinomycetota</taxon>
        <taxon>Actinomycetes</taxon>
        <taxon>Frankiales</taxon>
        <taxon>Frankiaceae</taxon>
        <taxon>Pseudofrankia</taxon>
    </lineage>
</organism>
<dbReference type="EC" id="3.2.2.31" evidence="4"/>
<dbReference type="GO" id="GO:0035485">
    <property type="term" value="F:adenine/guanine mispair binding"/>
    <property type="evidence" value="ECO:0007669"/>
    <property type="project" value="TreeGrafter"/>
</dbReference>
<evidence type="ECO:0000256" key="12">
    <source>
        <dbReference type="ARBA" id="ARBA00023204"/>
    </source>
</evidence>
<dbReference type="HOGENOM" id="CLU_012862_2_0_11"/>
<dbReference type="InParanoid" id="E3J8L8"/>
<comment type="catalytic activity">
    <reaction evidence="1">
        <text>Hydrolyzes free adenine bases from 7,8-dihydro-8-oxoguanine:adenine mismatched double-stranded DNA, leaving an apurinic site.</text>
        <dbReference type="EC" id="3.2.2.31"/>
    </reaction>
</comment>
<dbReference type="Pfam" id="PF00730">
    <property type="entry name" value="HhH-GPD"/>
    <property type="match status" value="1"/>
</dbReference>
<evidence type="ECO:0000313" key="15">
    <source>
        <dbReference type="EMBL" id="ADP78461.1"/>
    </source>
</evidence>
<dbReference type="KEGG" id="fri:FraEuI1c_0375"/>
<dbReference type="InterPro" id="IPR044298">
    <property type="entry name" value="MIG/MutY"/>
</dbReference>
<keyword evidence="12" id="KW-0234">DNA repair</keyword>
<dbReference type="AlphaFoldDB" id="E3J8L8"/>
<dbReference type="eggNOG" id="COG1194">
    <property type="taxonomic scope" value="Bacteria"/>
</dbReference>
<dbReference type="Proteomes" id="UP000002484">
    <property type="component" value="Chromosome"/>
</dbReference>
<keyword evidence="13" id="KW-0326">Glycosidase</keyword>
<keyword evidence="10" id="KW-0408">Iron</keyword>
<evidence type="ECO:0000313" key="16">
    <source>
        <dbReference type="Proteomes" id="UP000002484"/>
    </source>
</evidence>
<evidence type="ECO:0000256" key="10">
    <source>
        <dbReference type="ARBA" id="ARBA00023004"/>
    </source>
</evidence>
<dbReference type="GO" id="GO:0006284">
    <property type="term" value="P:base-excision repair"/>
    <property type="evidence" value="ECO:0007669"/>
    <property type="project" value="InterPro"/>
</dbReference>
<dbReference type="RefSeq" id="WP_013421584.1">
    <property type="nucleotide sequence ID" value="NC_014666.1"/>
</dbReference>
<evidence type="ECO:0000256" key="11">
    <source>
        <dbReference type="ARBA" id="ARBA00023014"/>
    </source>
</evidence>
<evidence type="ECO:0000256" key="3">
    <source>
        <dbReference type="ARBA" id="ARBA00008343"/>
    </source>
</evidence>
<evidence type="ECO:0000256" key="4">
    <source>
        <dbReference type="ARBA" id="ARBA00012045"/>
    </source>
</evidence>
<dbReference type="InterPro" id="IPR004036">
    <property type="entry name" value="Endonuclease-III-like_CS2"/>
</dbReference>
<dbReference type="Pfam" id="PF00633">
    <property type="entry name" value="HHH"/>
    <property type="match status" value="1"/>
</dbReference>
<dbReference type="EMBL" id="CP002299">
    <property type="protein sequence ID" value="ADP78461.1"/>
    <property type="molecule type" value="Genomic_DNA"/>
</dbReference>
<dbReference type="GO" id="GO:0034039">
    <property type="term" value="F:8-oxo-7,8-dihydroguanine DNA N-glycosylase activity"/>
    <property type="evidence" value="ECO:0007669"/>
    <property type="project" value="TreeGrafter"/>
</dbReference>
<dbReference type="OrthoDB" id="9802365at2"/>
<dbReference type="InterPro" id="IPR011257">
    <property type="entry name" value="DNA_glycosylase"/>
</dbReference>
<keyword evidence="16" id="KW-1185">Reference proteome</keyword>
<dbReference type="GO" id="GO:0046872">
    <property type="term" value="F:metal ion binding"/>
    <property type="evidence" value="ECO:0007669"/>
    <property type="project" value="UniProtKB-KW"/>
</dbReference>
<dbReference type="SMART" id="SM00478">
    <property type="entry name" value="ENDO3c"/>
    <property type="match status" value="1"/>
</dbReference>
<evidence type="ECO:0000256" key="6">
    <source>
        <dbReference type="ARBA" id="ARBA00022485"/>
    </source>
</evidence>
<dbReference type="GO" id="GO:0000701">
    <property type="term" value="F:purine-specific mismatch base pair DNA N-glycosylase activity"/>
    <property type="evidence" value="ECO:0007669"/>
    <property type="project" value="UniProtKB-EC"/>
</dbReference>
<keyword evidence="11" id="KW-0411">Iron-sulfur</keyword>
<feature type="domain" description="HhH-GPD" evidence="14">
    <location>
        <begin position="75"/>
        <end position="227"/>
    </location>
</feature>
<evidence type="ECO:0000256" key="2">
    <source>
        <dbReference type="ARBA" id="ARBA00001966"/>
    </source>
</evidence>
<evidence type="ECO:0000259" key="14">
    <source>
        <dbReference type="SMART" id="SM00478"/>
    </source>
</evidence>
<evidence type="ECO:0000256" key="9">
    <source>
        <dbReference type="ARBA" id="ARBA00022801"/>
    </source>
</evidence>
<dbReference type="GO" id="GO:0051539">
    <property type="term" value="F:4 iron, 4 sulfur cluster binding"/>
    <property type="evidence" value="ECO:0007669"/>
    <property type="project" value="UniProtKB-KW"/>
</dbReference>
<dbReference type="SUPFAM" id="SSF48150">
    <property type="entry name" value="DNA-glycosylase"/>
    <property type="match status" value="1"/>
</dbReference>
<keyword evidence="7" id="KW-0479">Metal-binding</keyword>
<evidence type="ECO:0000256" key="13">
    <source>
        <dbReference type="ARBA" id="ARBA00023295"/>
    </source>
</evidence>
<comment type="similarity">
    <text evidence="3">Belongs to the Nth/MutY family.</text>
</comment>
<evidence type="ECO:0000256" key="1">
    <source>
        <dbReference type="ARBA" id="ARBA00000843"/>
    </source>
</evidence>
<comment type="cofactor">
    <cofactor evidence="2">
        <name>[4Fe-4S] cluster</name>
        <dbReference type="ChEBI" id="CHEBI:49883"/>
    </cofactor>
</comment>
<keyword evidence="8" id="KW-0227">DNA damage</keyword>
<dbReference type="GO" id="GO:0032357">
    <property type="term" value="F:oxidized purine DNA binding"/>
    <property type="evidence" value="ECO:0007669"/>
    <property type="project" value="TreeGrafter"/>
</dbReference>
<dbReference type="FunFam" id="1.10.340.30:FF:000003">
    <property type="entry name" value="A/G-specific adenine glycosylase"/>
    <property type="match status" value="1"/>
</dbReference>
<accession>E3J8L8</accession>
<dbReference type="Gene3D" id="1.10.1670.10">
    <property type="entry name" value="Helix-hairpin-Helix base-excision DNA repair enzymes (C-terminal)"/>
    <property type="match status" value="1"/>
</dbReference>
<dbReference type="GO" id="GO:0006298">
    <property type="term" value="P:mismatch repair"/>
    <property type="evidence" value="ECO:0007669"/>
    <property type="project" value="TreeGrafter"/>
</dbReference>
<dbReference type="PROSITE" id="PS01155">
    <property type="entry name" value="ENDONUCLEASE_III_2"/>
    <property type="match status" value="1"/>
</dbReference>
<evidence type="ECO:0000256" key="7">
    <source>
        <dbReference type="ARBA" id="ARBA00022723"/>
    </source>
</evidence>
<keyword evidence="6" id="KW-0004">4Fe-4S</keyword>
<name>E3J8L8_PSEI1</name>
<evidence type="ECO:0000256" key="5">
    <source>
        <dbReference type="ARBA" id="ARBA00022023"/>
    </source>
</evidence>
<keyword evidence="9" id="KW-0378">Hydrolase</keyword>
<evidence type="ECO:0000256" key="8">
    <source>
        <dbReference type="ARBA" id="ARBA00022763"/>
    </source>
</evidence>
<reference evidence="15 16" key="1">
    <citation type="submission" date="2010-10" db="EMBL/GenBank/DDBJ databases">
        <title>Complete sequence of Frankia sp. EuI1c.</title>
        <authorList>
            <consortium name="US DOE Joint Genome Institute"/>
            <person name="Lucas S."/>
            <person name="Copeland A."/>
            <person name="Lapidus A."/>
            <person name="Cheng J.-F."/>
            <person name="Bruce D."/>
            <person name="Goodwin L."/>
            <person name="Pitluck S."/>
            <person name="Chertkov O."/>
            <person name="Detter J.C."/>
            <person name="Han C."/>
            <person name="Tapia R."/>
            <person name="Land M."/>
            <person name="Hauser L."/>
            <person name="Jeffries C."/>
            <person name="Kyrpides N."/>
            <person name="Ivanova N."/>
            <person name="Mikhailova N."/>
            <person name="Beauchemin N."/>
            <person name="Sen A."/>
            <person name="Sur S.A."/>
            <person name="Gtari M."/>
            <person name="Wall L."/>
            <person name="Tisa L."/>
            <person name="Woyke T."/>
        </authorList>
    </citation>
    <scope>NUCLEOTIDE SEQUENCE [LARGE SCALE GENOMIC DNA]</scope>
    <source>
        <strain evidence="16">DSM 45817 / CECT 9037 / EuI1c</strain>
    </source>
</reference>
<dbReference type="InterPro" id="IPR023170">
    <property type="entry name" value="HhH_base_excis_C"/>
</dbReference>
<dbReference type="InterPro" id="IPR000445">
    <property type="entry name" value="HhH_motif"/>
</dbReference>
<dbReference type="InterPro" id="IPR003265">
    <property type="entry name" value="HhH-GPD_domain"/>
</dbReference>
<dbReference type="PANTHER" id="PTHR42944:SF1">
    <property type="entry name" value="ADENINE DNA GLYCOSYLASE"/>
    <property type="match status" value="1"/>
</dbReference>
<proteinExistence type="inferred from homology"/>
<dbReference type="STRING" id="298654.FraEuI1c_0375"/>
<dbReference type="CDD" id="cd00056">
    <property type="entry name" value="ENDO3c"/>
    <property type="match status" value="1"/>
</dbReference>
<sequence length="332" mass="35304">MNGNQDGRTDAAVAHLPAAGLVGDAAGTFGGAHKTEDGERPFAEPVLEWFGLVARELPWRRPEAGPWAVLVSEVMLQQTPVNRVLPVYEAWLARWPDPAALAAEPSGEAVRMWGRLGYPRRALRLHQAATAIVERHGGAVPDNLDDLLALPGIGTYTARAVTAFAFRQRQPVIDVNVRRLVARAIEGRAEGPVAVSRKDLALVEDLLPADAETAARASAAFMELGALVCVARAPRCAGCPVRERCAWLLAGSPPADGPARKPQGYAGTDRQVRGRLLAVLREADGPVHATLLDAAWDEPIQRDRALRGLLDDGLAVVLSPGVFALPGDAQAG</sequence>
<dbReference type="FunCoup" id="E3J8L8">
    <property type="interactions" value="79"/>
</dbReference>
<dbReference type="Gene3D" id="1.10.340.30">
    <property type="entry name" value="Hypothetical protein, domain 2"/>
    <property type="match status" value="1"/>
</dbReference>